<sequence>MWKQLRSLLLVGTLVPFSIGIVIGVAHPVIAEDGAELNSEDSSSLPVPRLAELDQPATTIEEWLAQLATSVEVMGVSVNSTETGLEVILETVEEQLESPATSVVGNALIADIPNAVLVLPEGNEFQQANPIEGIALVSVTSLPDNRVRVAITGVDAPPTADLSVEASGLVLAVTPGTEVVETDEDAIQIVVTATRTEEEVQNVPRSVTVINRQQLQRQSTITNNLGDILGNLVPGFGPPNQADRFNAQSLRGREPAILIDGVPLQDRVSFNIQLRSIDPDAIERVEIVRGPSATYGQGAAGGIINIITRRPDDEPLSSTLSLGTSADLGLQGDSFAYDLGYTLSINEGKFDLLATFSGNVNNQFYDAEGDRIAPSNTTLDDRNSFNVLGKLGVDFTEDQRLQLTVNHLNENRELEYISDPAVDETPETEKARALFIGEQEFIGSNNPGQRNTVVNLNYSHRNLLGSQFQLQAYYQEIAGYSIAFDFRPDAIEQNFQRSQKWGGRLQFDTPISENASLLWGADYVNENDNTFARVSFDIDDYVNSGFRTLRAIDETNDVPPYDYNSLGLFAQLQWDLSQRWSLNGGARYEISKFLVDDYTSADGEPVEGGEVEFDDPVFNIGAIYNVSDAVSLFANFAQGFAAPDIFDALETTGPLVGSFEAGVEDIRAQKFDSYEIGVRGNWEQLQFSLAAFYNYSDLAGFLTAAPRGGVITRAPIRNYGVEATLDWQPVDNWQLGGIFSWTEGEFQDDEEDEFLPRSSFLVQPLKLGAYVDNQTTPGWRNRLQLLVVGSRDRAFEEDVDAVPIASYVTLDYISSINLGAGTLNIGIENLLNNQYQPVFQQLLSGFNDTSNIAAPGRRLSIRYSFTW</sequence>
<evidence type="ECO:0000313" key="13">
    <source>
        <dbReference type="EMBL" id="MBE9192111.1"/>
    </source>
</evidence>
<keyword evidence="14" id="KW-1185">Reference proteome</keyword>
<evidence type="ECO:0000256" key="3">
    <source>
        <dbReference type="ARBA" id="ARBA00022452"/>
    </source>
</evidence>
<evidence type="ECO:0000256" key="1">
    <source>
        <dbReference type="ARBA" id="ARBA00004571"/>
    </source>
</evidence>
<keyword evidence="2 8" id="KW-0813">Transport</keyword>
<protein>
    <submittedName>
        <fullName evidence="13">TonB-dependent receptor</fullName>
    </submittedName>
</protein>
<dbReference type="PANTHER" id="PTHR30069">
    <property type="entry name" value="TONB-DEPENDENT OUTER MEMBRANE RECEPTOR"/>
    <property type="match status" value="1"/>
</dbReference>
<evidence type="ECO:0000256" key="4">
    <source>
        <dbReference type="ARBA" id="ARBA00022692"/>
    </source>
</evidence>
<evidence type="ECO:0000256" key="6">
    <source>
        <dbReference type="ARBA" id="ARBA00023136"/>
    </source>
</evidence>
<keyword evidence="3 8" id="KW-1134">Transmembrane beta strand</keyword>
<comment type="caution">
    <text evidence="13">The sequence shown here is derived from an EMBL/GenBank/DDBJ whole genome shotgun (WGS) entry which is preliminary data.</text>
</comment>
<evidence type="ECO:0000259" key="10">
    <source>
        <dbReference type="Pfam" id="PF00593"/>
    </source>
</evidence>
<evidence type="ECO:0000259" key="12">
    <source>
        <dbReference type="Pfam" id="PF11741"/>
    </source>
</evidence>
<feature type="domain" description="TonB-dependent receptor-like beta-barrel" evidence="10">
    <location>
        <begin position="442"/>
        <end position="830"/>
    </location>
</feature>
<dbReference type="InterPro" id="IPR037066">
    <property type="entry name" value="Plug_dom_sf"/>
</dbReference>
<dbReference type="InterPro" id="IPR012910">
    <property type="entry name" value="Plug_dom"/>
</dbReference>
<dbReference type="SUPFAM" id="SSF56935">
    <property type="entry name" value="Porins"/>
    <property type="match status" value="1"/>
</dbReference>
<organism evidence="13 14">
    <name type="scientific">Gloeocapsopsis crepidinum LEGE 06123</name>
    <dbReference type="NCBI Taxonomy" id="588587"/>
    <lineage>
        <taxon>Bacteria</taxon>
        <taxon>Bacillati</taxon>
        <taxon>Cyanobacteriota</taxon>
        <taxon>Cyanophyceae</taxon>
        <taxon>Oscillatoriophycideae</taxon>
        <taxon>Chroococcales</taxon>
        <taxon>Chroococcaceae</taxon>
        <taxon>Gloeocapsopsis</taxon>
    </lineage>
</organism>
<dbReference type="Gene3D" id="2.40.170.20">
    <property type="entry name" value="TonB-dependent receptor, beta-barrel domain"/>
    <property type="match status" value="1"/>
</dbReference>
<dbReference type="InterPro" id="IPR039426">
    <property type="entry name" value="TonB-dep_rcpt-like"/>
</dbReference>
<dbReference type="PROSITE" id="PS52016">
    <property type="entry name" value="TONB_DEPENDENT_REC_3"/>
    <property type="match status" value="1"/>
</dbReference>
<dbReference type="Pfam" id="PF07715">
    <property type="entry name" value="Plug"/>
    <property type="match status" value="1"/>
</dbReference>
<dbReference type="InterPro" id="IPR036942">
    <property type="entry name" value="Beta-barrel_TonB_sf"/>
</dbReference>
<evidence type="ECO:0000256" key="7">
    <source>
        <dbReference type="ARBA" id="ARBA00023237"/>
    </source>
</evidence>
<name>A0ABR9UV06_9CHRO</name>
<dbReference type="RefSeq" id="WP_193933560.1">
    <property type="nucleotide sequence ID" value="NZ_CAWPMZ010000081.1"/>
</dbReference>
<keyword evidence="13" id="KW-0675">Receptor</keyword>
<dbReference type="Pfam" id="PF11741">
    <property type="entry name" value="AMIN"/>
    <property type="match status" value="1"/>
</dbReference>
<feature type="domain" description="AMIN" evidence="12">
    <location>
        <begin position="76"/>
        <end position="172"/>
    </location>
</feature>
<proteinExistence type="inferred from homology"/>
<reference evidence="13 14" key="1">
    <citation type="submission" date="2020-10" db="EMBL/GenBank/DDBJ databases">
        <authorList>
            <person name="Castelo-Branco R."/>
            <person name="Eusebio N."/>
            <person name="Adriana R."/>
            <person name="Vieira A."/>
            <person name="Brugerolle De Fraissinette N."/>
            <person name="Rezende De Castro R."/>
            <person name="Schneider M.P."/>
            <person name="Vasconcelos V."/>
            <person name="Leao P.N."/>
        </authorList>
    </citation>
    <scope>NUCLEOTIDE SEQUENCE [LARGE SCALE GENOMIC DNA]</scope>
    <source>
        <strain evidence="13 14">LEGE 06123</strain>
    </source>
</reference>
<evidence type="ECO:0000256" key="8">
    <source>
        <dbReference type="PROSITE-ProRule" id="PRU01360"/>
    </source>
</evidence>
<comment type="similarity">
    <text evidence="8 9">Belongs to the TonB-dependent receptor family.</text>
</comment>
<evidence type="ECO:0000259" key="11">
    <source>
        <dbReference type="Pfam" id="PF07715"/>
    </source>
</evidence>
<gene>
    <name evidence="13" type="ORF">IQ230_17475</name>
</gene>
<dbReference type="Gene3D" id="2.170.130.10">
    <property type="entry name" value="TonB-dependent receptor, plug domain"/>
    <property type="match status" value="1"/>
</dbReference>
<dbReference type="Proteomes" id="UP000651156">
    <property type="component" value="Unassembled WGS sequence"/>
</dbReference>
<dbReference type="EMBL" id="JADEWN010000047">
    <property type="protein sequence ID" value="MBE9192111.1"/>
    <property type="molecule type" value="Genomic_DNA"/>
</dbReference>
<dbReference type="PANTHER" id="PTHR30069:SF42">
    <property type="entry name" value="FERRIC AEROBACTIN RECEPTOR"/>
    <property type="match status" value="1"/>
</dbReference>
<feature type="domain" description="TonB-dependent receptor plug" evidence="11">
    <location>
        <begin position="200"/>
        <end position="303"/>
    </location>
</feature>
<dbReference type="CDD" id="cd01347">
    <property type="entry name" value="ligand_gated_channel"/>
    <property type="match status" value="1"/>
</dbReference>
<dbReference type="Pfam" id="PF00593">
    <property type="entry name" value="TonB_dep_Rec_b-barrel"/>
    <property type="match status" value="1"/>
</dbReference>
<keyword evidence="4 8" id="KW-0812">Transmembrane</keyword>
<evidence type="ECO:0000256" key="2">
    <source>
        <dbReference type="ARBA" id="ARBA00022448"/>
    </source>
</evidence>
<evidence type="ECO:0000256" key="5">
    <source>
        <dbReference type="ARBA" id="ARBA00023077"/>
    </source>
</evidence>
<evidence type="ECO:0000313" key="14">
    <source>
        <dbReference type="Proteomes" id="UP000651156"/>
    </source>
</evidence>
<evidence type="ECO:0000256" key="9">
    <source>
        <dbReference type="RuleBase" id="RU003357"/>
    </source>
</evidence>
<accession>A0ABR9UV06</accession>
<keyword evidence="7 8" id="KW-0998">Cell outer membrane</keyword>
<keyword evidence="6 8" id="KW-0472">Membrane</keyword>
<keyword evidence="5 9" id="KW-0798">TonB box</keyword>
<dbReference type="InterPro" id="IPR021731">
    <property type="entry name" value="AMIN_dom"/>
</dbReference>
<dbReference type="InterPro" id="IPR000531">
    <property type="entry name" value="Beta-barrel_TonB"/>
</dbReference>
<comment type="subcellular location">
    <subcellularLocation>
        <location evidence="1 8">Cell outer membrane</location>
        <topology evidence="1 8">Multi-pass membrane protein</topology>
    </subcellularLocation>
</comment>